<keyword evidence="9" id="KW-1185">Reference proteome</keyword>
<dbReference type="Proteomes" id="UP000248856">
    <property type="component" value="Unassembled WGS sequence"/>
</dbReference>
<evidence type="ECO:0000313" key="9">
    <source>
        <dbReference type="Proteomes" id="UP000248856"/>
    </source>
</evidence>
<dbReference type="GO" id="GO:0006352">
    <property type="term" value="P:DNA-templated transcription initiation"/>
    <property type="evidence" value="ECO:0007669"/>
    <property type="project" value="InterPro"/>
</dbReference>
<dbReference type="RefSeq" id="WP_111875989.1">
    <property type="nucleotide sequence ID" value="NZ_CBCSGC010000161.1"/>
</dbReference>
<evidence type="ECO:0000256" key="2">
    <source>
        <dbReference type="ARBA" id="ARBA00023015"/>
    </source>
</evidence>
<dbReference type="InterPro" id="IPR013325">
    <property type="entry name" value="RNA_pol_sigma_r2"/>
</dbReference>
<dbReference type="InterPro" id="IPR013249">
    <property type="entry name" value="RNA_pol_sigma70_r4_t2"/>
</dbReference>
<dbReference type="PANTHER" id="PTHR43133:SF25">
    <property type="entry name" value="RNA POLYMERASE SIGMA FACTOR RFAY-RELATED"/>
    <property type="match status" value="1"/>
</dbReference>
<dbReference type="NCBIfam" id="TIGR02937">
    <property type="entry name" value="sigma70-ECF"/>
    <property type="match status" value="1"/>
</dbReference>
<name>A0A328ZLW7_9BURK</name>
<feature type="domain" description="RNA polymerase sigma factor 70 region 4 type 2" evidence="6">
    <location>
        <begin position="95"/>
        <end position="146"/>
    </location>
</feature>
<dbReference type="GO" id="GO:0016987">
    <property type="term" value="F:sigma factor activity"/>
    <property type="evidence" value="ECO:0007669"/>
    <property type="project" value="UniProtKB-KW"/>
</dbReference>
<sequence length="183" mass="20570">MDDIAPHLPGLRRYARALTGHAWAADDLVQDTLERACRKWLLWRPGTDLRAWLFTLMHHLYLNQLRALPSQPPLDLEAVQDELQAPPALTDDAIDLDRCLQRLPADQRAVLLLVTLEDMDYATAARVLRVPVGTVMSRLSRARSRLRELMQAPQEPRAGAPRPAACAQASPSPPETPPLRRLK</sequence>
<dbReference type="SUPFAM" id="SSF88659">
    <property type="entry name" value="Sigma3 and sigma4 domains of RNA polymerase sigma factors"/>
    <property type="match status" value="1"/>
</dbReference>
<dbReference type="InterPro" id="IPR013324">
    <property type="entry name" value="RNA_pol_sigma_r3/r4-like"/>
</dbReference>
<gene>
    <name evidence="8" type="ORF">AX018_1004133</name>
</gene>
<evidence type="ECO:0000256" key="5">
    <source>
        <dbReference type="SAM" id="MobiDB-lite"/>
    </source>
</evidence>
<evidence type="ECO:0000256" key="4">
    <source>
        <dbReference type="ARBA" id="ARBA00023163"/>
    </source>
</evidence>
<dbReference type="SUPFAM" id="SSF88946">
    <property type="entry name" value="Sigma2 domain of RNA polymerase sigma factors"/>
    <property type="match status" value="1"/>
</dbReference>
<evidence type="ECO:0000256" key="1">
    <source>
        <dbReference type="ARBA" id="ARBA00010641"/>
    </source>
</evidence>
<dbReference type="InterPro" id="IPR053866">
    <property type="entry name" value="PhyR_sigma2"/>
</dbReference>
<accession>A0A328ZLW7</accession>
<comment type="caution">
    <text evidence="8">The sequence shown here is derived from an EMBL/GenBank/DDBJ whole genome shotgun (WGS) entry which is preliminary data.</text>
</comment>
<keyword evidence="2" id="KW-0805">Transcription regulation</keyword>
<evidence type="ECO:0000259" key="6">
    <source>
        <dbReference type="Pfam" id="PF08281"/>
    </source>
</evidence>
<proteinExistence type="inferred from homology"/>
<organism evidence="8 9">
    <name type="scientific">Paracidovorax anthurii</name>
    <dbReference type="NCBI Taxonomy" id="78229"/>
    <lineage>
        <taxon>Bacteria</taxon>
        <taxon>Pseudomonadati</taxon>
        <taxon>Pseudomonadota</taxon>
        <taxon>Betaproteobacteria</taxon>
        <taxon>Burkholderiales</taxon>
        <taxon>Comamonadaceae</taxon>
        <taxon>Paracidovorax</taxon>
    </lineage>
</organism>
<dbReference type="Gene3D" id="1.10.10.10">
    <property type="entry name" value="Winged helix-like DNA-binding domain superfamily/Winged helix DNA-binding domain"/>
    <property type="match status" value="1"/>
</dbReference>
<dbReference type="InterPro" id="IPR036388">
    <property type="entry name" value="WH-like_DNA-bd_sf"/>
</dbReference>
<dbReference type="Pfam" id="PF22029">
    <property type="entry name" value="PhyR_sigma2"/>
    <property type="match status" value="1"/>
</dbReference>
<keyword evidence="4" id="KW-0804">Transcription</keyword>
<dbReference type="Gene3D" id="1.10.1740.10">
    <property type="match status" value="1"/>
</dbReference>
<dbReference type="AlphaFoldDB" id="A0A328ZLW7"/>
<dbReference type="GO" id="GO:0003677">
    <property type="term" value="F:DNA binding"/>
    <property type="evidence" value="ECO:0007669"/>
    <property type="project" value="InterPro"/>
</dbReference>
<feature type="region of interest" description="Disordered" evidence="5">
    <location>
        <begin position="151"/>
        <end position="183"/>
    </location>
</feature>
<dbReference type="InterPro" id="IPR039425">
    <property type="entry name" value="RNA_pol_sigma-70-like"/>
</dbReference>
<dbReference type="OrthoDB" id="9797134at2"/>
<feature type="compositionally biased region" description="Low complexity" evidence="5">
    <location>
        <begin position="152"/>
        <end position="170"/>
    </location>
</feature>
<dbReference type="InterPro" id="IPR014284">
    <property type="entry name" value="RNA_pol_sigma-70_dom"/>
</dbReference>
<evidence type="ECO:0000313" key="8">
    <source>
        <dbReference type="EMBL" id="RAR85672.1"/>
    </source>
</evidence>
<keyword evidence="3" id="KW-0731">Sigma factor</keyword>
<dbReference type="PANTHER" id="PTHR43133">
    <property type="entry name" value="RNA POLYMERASE ECF-TYPE SIGMA FACTO"/>
    <property type="match status" value="1"/>
</dbReference>
<protein>
    <submittedName>
        <fullName evidence="8">RNA polymerase sigma-70 factor (ECF subfamily)</fullName>
    </submittedName>
</protein>
<dbReference type="Pfam" id="PF08281">
    <property type="entry name" value="Sigma70_r4_2"/>
    <property type="match status" value="1"/>
</dbReference>
<reference evidence="8 9" key="1">
    <citation type="submission" date="2018-06" db="EMBL/GenBank/DDBJ databases">
        <title>Genomic Encyclopedia of Archaeal and Bacterial Type Strains, Phase II (KMG-II): from individual species to whole genera.</title>
        <authorList>
            <person name="Goeker M."/>
        </authorList>
    </citation>
    <scope>NUCLEOTIDE SEQUENCE [LARGE SCALE GENOMIC DNA]</scope>
    <source>
        <strain evidence="8 9">CFPB 3232</strain>
    </source>
</reference>
<evidence type="ECO:0000256" key="3">
    <source>
        <dbReference type="ARBA" id="ARBA00023082"/>
    </source>
</evidence>
<evidence type="ECO:0000259" key="7">
    <source>
        <dbReference type="Pfam" id="PF22029"/>
    </source>
</evidence>
<dbReference type="EMBL" id="QLTA01000004">
    <property type="protein sequence ID" value="RAR85672.1"/>
    <property type="molecule type" value="Genomic_DNA"/>
</dbReference>
<comment type="similarity">
    <text evidence="1">Belongs to the sigma-70 factor family. ECF subfamily.</text>
</comment>
<feature type="domain" description="PhyR sigma2" evidence="7">
    <location>
        <begin position="4"/>
        <end position="58"/>
    </location>
</feature>